<dbReference type="InterPro" id="IPR004431">
    <property type="entry name" value="3-IsopropMal_deHydase_ssu"/>
</dbReference>
<keyword evidence="9 10" id="KW-0100">Branched-chain amino acid biosynthesis</keyword>
<dbReference type="UniPathway" id="UPA00048">
    <property type="reaction ID" value="UER00071"/>
</dbReference>
<dbReference type="CDD" id="cd01577">
    <property type="entry name" value="IPMI_Swivel"/>
    <property type="match status" value="1"/>
</dbReference>
<comment type="similarity">
    <text evidence="4 10">Belongs to the LeuD family. LeuD type 1 subfamily.</text>
</comment>
<dbReference type="NCBIfam" id="NF002458">
    <property type="entry name" value="PRK01641.1"/>
    <property type="match status" value="1"/>
</dbReference>
<comment type="pathway">
    <text evidence="3 10">Amino-acid biosynthesis; L-leucine biosynthesis; L-leucine from 3-methyl-2-oxobutanoate: step 2/4.</text>
</comment>
<evidence type="ECO:0000313" key="13">
    <source>
        <dbReference type="Proteomes" id="UP000289200"/>
    </source>
</evidence>
<dbReference type="EC" id="4.2.1.33" evidence="10"/>
<evidence type="ECO:0000256" key="7">
    <source>
        <dbReference type="ARBA" id="ARBA00022605"/>
    </source>
</evidence>
<organism evidence="12 13">
    <name type="scientific">Rhodoplanes serenus</name>
    <dbReference type="NCBI Taxonomy" id="200615"/>
    <lineage>
        <taxon>Bacteria</taxon>
        <taxon>Pseudomonadati</taxon>
        <taxon>Pseudomonadota</taxon>
        <taxon>Alphaproteobacteria</taxon>
        <taxon>Hyphomicrobiales</taxon>
        <taxon>Nitrobacteraceae</taxon>
        <taxon>Rhodoplanes</taxon>
    </lineage>
</organism>
<sequence length="205" mass="23133">MEPLNRIEGIAAPLMRPDIDTDIIIPSREITSPDRTGFGDKLFAPWRYLDGTRRENPDFVLNRAPFRHARILIAGDNFGCGSSREMAVWALHQFGIRCIVAPSFGAIFRTNCIRNALLPVELPEADVQALAAAAEAAPLHLVVDLERCEITGLAHRRLRFEMDAGERDCLIAGLDAIDLTWRHRAAIEAFQARDRQARPWIWEPR</sequence>
<dbReference type="InterPro" id="IPR033940">
    <property type="entry name" value="IPMI_Swivel"/>
</dbReference>
<dbReference type="Gene3D" id="3.20.19.10">
    <property type="entry name" value="Aconitase, domain 4"/>
    <property type="match status" value="1"/>
</dbReference>
<protein>
    <recommendedName>
        <fullName evidence="10">3-isopropylmalate dehydratase small subunit</fullName>
        <ecNumber evidence="10">4.2.1.33</ecNumber>
    </recommendedName>
    <alternativeName>
        <fullName evidence="10">Alpha-IPM isomerase</fullName>
        <shortName evidence="10">IPMI</shortName>
    </alternativeName>
    <alternativeName>
        <fullName evidence="10">Isopropylmalate isomerase</fullName>
    </alternativeName>
</protein>
<gene>
    <name evidence="12" type="primary">leuD_1</name>
    <name evidence="10" type="synonym">leuD</name>
    <name evidence="12" type="ORF">RHODGE_RHODGE_02580</name>
</gene>
<comment type="caution">
    <text evidence="12">The sequence shown here is derived from an EMBL/GenBank/DDBJ whole genome shotgun (WGS) entry which is preliminary data.</text>
</comment>
<evidence type="ECO:0000256" key="6">
    <source>
        <dbReference type="ARBA" id="ARBA00022430"/>
    </source>
</evidence>
<dbReference type="SUPFAM" id="SSF52016">
    <property type="entry name" value="LeuD/IlvD-like"/>
    <property type="match status" value="1"/>
</dbReference>
<keyword evidence="7 10" id="KW-0028">Amino-acid biosynthesis</keyword>
<feature type="domain" description="Aconitase A/isopropylmalate dehydratase small subunit swivel" evidence="11">
    <location>
        <begin position="1"/>
        <end position="124"/>
    </location>
</feature>
<dbReference type="InterPro" id="IPR015928">
    <property type="entry name" value="Aconitase/3IPM_dehydase_swvl"/>
</dbReference>
<dbReference type="GO" id="GO:0009316">
    <property type="term" value="C:3-isopropylmalate dehydratase complex"/>
    <property type="evidence" value="ECO:0007669"/>
    <property type="project" value="InterPro"/>
</dbReference>
<keyword evidence="8 10" id="KW-0456">Lyase</keyword>
<reference evidence="13" key="1">
    <citation type="submission" date="2018-10" db="EMBL/GenBank/DDBJ databases">
        <authorList>
            <person name="Peiro R."/>
            <person name="Begona"/>
            <person name="Cbmso G."/>
            <person name="Lopez M."/>
            <person name="Gonzalez S."/>
            <person name="Sacristan E."/>
            <person name="Castillo E."/>
        </authorList>
    </citation>
    <scope>NUCLEOTIDE SEQUENCE [LARGE SCALE GENOMIC DNA]</scope>
</reference>
<proteinExistence type="inferred from homology"/>
<dbReference type="InterPro" id="IPR000573">
    <property type="entry name" value="AconitaseA/IPMdHydase_ssu_swvl"/>
</dbReference>
<dbReference type="GO" id="GO:0009098">
    <property type="term" value="P:L-leucine biosynthetic process"/>
    <property type="evidence" value="ECO:0007669"/>
    <property type="project" value="UniProtKB-UniRule"/>
</dbReference>
<dbReference type="GO" id="GO:0003861">
    <property type="term" value="F:3-isopropylmalate dehydratase activity"/>
    <property type="evidence" value="ECO:0007669"/>
    <property type="project" value="UniProtKB-UniRule"/>
</dbReference>
<evidence type="ECO:0000256" key="3">
    <source>
        <dbReference type="ARBA" id="ARBA00004729"/>
    </source>
</evidence>
<comment type="subunit">
    <text evidence="5 10">Heterodimer of LeuC and LeuD.</text>
</comment>
<name>A0A447CVS7_9BRAD</name>
<comment type="function">
    <text evidence="2 10">Catalyzes the isomerization between 2-isopropylmalate and 3-isopropylmalate, via the formation of 2-isopropylmaleate.</text>
</comment>
<dbReference type="PANTHER" id="PTHR43345">
    <property type="entry name" value="3-ISOPROPYLMALATE DEHYDRATASE SMALL SUBUNIT 2-RELATED-RELATED"/>
    <property type="match status" value="1"/>
</dbReference>
<dbReference type="RefSeq" id="WP_129609309.1">
    <property type="nucleotide sequence ID" value="NZ_UWOC01000147.1"/>
</dbReference>
<evidence type="ECO:0000256" key="8">
    <source>
        <dbReference type="ARBA" id="ARBA00023239"/>
    </source>
</evidence>
<dbReference type="Proteomes" id="UP000289200">
    <property type="component" value="Unassembled WGS sequence"/>
</dbReference>
<evidence type="ECO:0000256" key="10">
    <source>
        <dbReference type="HAMAP-Rule" id="MF_01031"/>
    </source>
</evidence>
<dbReference type="EMBL" id="UWOC01000147">
    <property type="protein sequence ID" value="VCU09408.1"/>
    <property type="molecule type" value="Genomic_DNA"/>
</dbReference>
<dbReference type="HAMAP" id="MF_01031">
    <property type="entry name" value="LeuD_type1"/>
    <property type="match status" value="1"/>
</dbReference>
<evidence type="ECO:0000259" key="11">
    <source>
        <dbReference type="Pfam" id="PF00694"/>
    </source>
</evidence>
<evidence type="ECO:0000313" key="12">
    <source>
        <dbReference type="EMBL" id="VCU09408.1"/>
    </source>
</evidence>
<dbReference type="Pfam" id="PF00694">
    <property type="entry name" value="Aconitase_C"/>
    <property type="match status" value="1"/>
</dbReference>
<evidence type="ECO:0000256" key="9">
    <source>
        <dbReference type="ARBA" id="ARBA00023304"/>
    </source>
</evidence>
<evidence type="ECO:0000256" key="2">
    <source>
        <dbReference type="ARBA" id="ARBA00002695"/>
    </source>
</evidence>
<dbReference type="InterPro" id="IPR050075">
    <property type="entry name" value="LeuD"/>
</dbReference>
<evidence type="ECO:0000256" key="4">
    <source>
        <dbReference type="ARBA" id="ARBA00009845"/>
    </source>
</evidence>
<comment type="catalytic activity">
    <reaction evidence="1 10">
        <text>(2R,3S)-3-isopropylmalate = (2S)-2-isopropylmalate</text>
        <dbReference type="Rhea" id="RHEA:32287"/>
        <dbReference type="ChEBI" id="CHEBI:1178"/>
        <dbReference type="ChEBI" id="CHEBI:35121"/>
        <dbReference type="EC" id="4.2.1.33"/>
    </reaction>
</comment>
<keyword evidence="13" id="KW-1185">Reference proteome</keyword>
<evidence type="ECO:0000256" key="5">
    <source>
        <dbReference type="ARBA" id="ARBA00011271"/>
    </source>
</evidence>
<accession>A0A447CVS7</accession>
<keyword evidence="6 10" id="KW-0432">Leucine biosynthesis</keyword>
<evidence type="ECO:0000256" key="1">
    <source>
        <dbReference type="ARBA" id="ARBA00000491"/>
    </source>
</evidence>
<dbReference type="NCBIfam" id="TIGR00171">
    <property type="entry name" value="leuD"/>
    <property type="match status" value="1"/>
</dbReference>
<dbReference type="PANTHER" id="PTHR43345:SF5">
    <property type="entry name" value="3-ISOPROPYLMALATE DEHYDRATASE SMALL SUBUNIT"/>
    <property type="match status" value="1"/>
</dbReference>
<dbReference type="AlphaFoldDB" id="A0A447CVS7"/>
<dbReference type="OrthoDB" id="9777465at2"/>